<dbReference type="STRING" id="1121420.SAMN02746098_03091"/>
<sequence>MILGQNRDMGINHIKTRKSHVCYGMGLGMILLNDAYPGFPGDNRNASAFPYPIQYQIAEGVTNKTLVYDKDPGKCRAAVIDAAKKLERMGCRAIAAECGYFAFFQKDVAAAIDIPVFMSSLLQVPFAQLVIGPKKQVGIICAQKKFLDVEHLENVGIRSDSNYVIGGAQDEYGCTEFDNLWNPDKRPACPNAYYDKAEQQMIEATKKFKDKHVDIGAIVLECTGMQPFARAIQREVELPVFSWGTLLDYAYSVTVHRDYYGHV</sequence>
<protein>
    <recommendedName>
        <fullName evidence="3">Aspartate/glutamate racemase family protein</fullName>
    </recommendedName>
</protein>
<dbReference type="InterPro" id="IPR015942">
    <property type="entry name" value="Asp/Glu/hydantoin_racemase"/>
</dbReference>
<proteinExistence type="predicted"/>
<dbReference type="EMBL" id="FQXJ01000011">
    <property type="protein sequence ID" value="SHI21356.1"/>
    <property type="molecule type" value="Genomic_DNA"/>
</dbReference>
<gene>
    <name evidence="1" type="ORF">SAMN02746098_03091</name>
</gene>
<dbReference type="GO" id="GO:0047661">
    <property type="term" value="F:amino-acid racemase activity"/>
    <property type="evidence" value="ECO:0007669"/>
    <property type="project" value="InterPro"/>
</dbReference>
<name>A0A1M5ZAU6_9FIRM</name>
<evidence type="ECO:0000313" key="2">
    <source>
        <dbReference type="Proteomes" id="UP000183954"/>
    </source>
</evidence>
<accession>A0A1M5ZAU6</accession>
<dbReference type="Proteomes" id="UP000183954">
    <property type="component" value="Unassembled WGS sequence"/>
</dbReference>
<dbReference type="NCBIfam" id="NF005679">
    <property type="entry name" value="PRK07475.1"/>
    <property type="match status" value="1"/>
</dbReference>
<evidence type="ECO:0008006" key="3">
    <source>
        <dbReference type="Google" id="ProtNLM"/>
    </source>
</evidence>
<dbReference type="OrthoDB" id="1676875at2"/>
<dbReference type="Pfam" id="PF01177">
    <property type="entry name" value="Asp_Glu_race"/>
    <property type="match status" value="1"/>
</dbReference>
<organism evidence="1 2">
    <name type="scientific">Desulfosporosinus lacus DSM 15449</name>
    <dbReference type="NCBI Taxonomy" id="1121420"/>
    <lineage>
        <taxon>Bacteria</taxon>
        <taxon>Bacillati</taxon>
        <taxon>Bacillota</taxon>
        <taxon>Clostridia</taxon>
        <taxon>Eubacteriales</taxon>
        <taxon>Desulfitobacteriaceae</taxon>
        <taxon>Desulfosporosinus</taxon>
    </lineage>
</organism>
<dbReference type="RefSeq" id="WP_073030618.1">
    <property type="nucleotide sequence ID" value="NZ_FQXJ01000011.1"/>
</dbReference>
<evidence type="ECO:0000313" key="1">
    <source>
        <dbReference type="EMBL" id="SHI21356.1"/>
    </source>
</evidence>
<keyword evidence="2" id="KW-1185">Reference proteome</keyword>
<dbReference type="AlphaFoldDB" id="A0A1M5ZAU6"/>
<reference evidence="2" key="1">
    <citation type="submission" date="2016-11" db="EMBL/GenBank/DDBJ databases">
        <authorList>
            <person name="Varghese N."/>
            <person name="Submissions S."/>
        </authorList>
    </citation>
    <scope>NUCLEOTIDE SEQUENCE [LARGE SCALE GENOMIC DNA]</scope>
    <source>
        <strain evidence="2">DSM 15449</strain>
    </source>
</reference>